<comment type="similarity">
    <text evidence="1 7">Belongs to the ferritin family. Prokaryotic subfamily.</text>
</comment>
<evidence type="ECO:0000256" key="3">
    <source>
        <dbReference type="ARBA" id="ARBA00022723"/>
    </source>
</evidence>
<dbReference type="AlphaFoldDB" id="A0A9D5K8U5"/>
<evidence type="ECO:0000313" key="10">
    <source>
        <dbReference type="Proteomes" id="UP000630660"/>
    </source>
</evidence>
<keyword evidence="7" id="KW-0963">Cytoplasm</keyword>
<feature type="binding site" evidence="6">
    <location>
        <position position="128"/>
    </location>
    <ligand>
        <name>Fe cation</name>
        <dbReference type="ChEBI" id="CHEBI:24875"/>
        <label>1</label>
    </ligand>
</feature>
<evidence type="ECO:0000256" key="4">
    <source>
        <dbReference type="ARBA" id="ARBA00023002"/>
    </source>
</evidence>
<dbReference type="GO" id="GO:0042802">
    <property type="term" value="F:identical protein binding"/>
    <property type="evidence" value="ECO:0007669"/>
    <property type="project" value="UniProtKB-ARBA"/>
</dbReference>
<dbReference type="EC" id="1.16.3.2" evidence="7"/>
<keyword evidence="4" id="KW-0560">Oxidoreductase</keyword>
<dbReference type="FunFam" id="1.20.1260.10:FF:000001">
    <property type="entry name" value="Non-heme ferritin"/>
    <property type="match status" value="1"/>
</dbReference>
<gene>
    <name evidence="9" type="ORF">GF359_04615</name>
</gene>
<dbReference type="GO" id="GO:0005829">
    <property type="term" value="C:cytosol"/>
    <property type="evidence" value="ECO:0007669"/>
    <property type="project" value="TreeGrafter"/>
</dbReference>
<dbReference type="InterPro" id="IPR009078">
    <property type="entry name" value="Ferritin-like_SF"/>
</dbReference>
<comment type="subcellular location">
    <subcellularLocation>
        <location evidence="7">Cytoplasm</location>
    </subcellularLocation>
</comment>
<keyword evidence="2 7" id="KW-0409">Iron storage</keyword>
<evidence type="ECO:0000256" key="7">
    <source>
        <dbReference type="RuleBase" id="RU361145"/>
    </source>
</evidence>
<evidence type="ECO:0000313" key="9">
    <source>
        <dbReference type="EMBL" id="MBD3364477.1"/>
    </source>
</evidence>
<reference evidence="9" key="1">
    <citation type="submission" date="2019-11" db="EMBL/GenBank/DDBJ databases">
        <title>Microbial mats filling the niche in hypersaline microbial mats.</title>
        <authorList>
            <person name="Wong H.L."/>
            <person name="Macleod F.I."/>
            <person name="White R.A. III"/>
            <person name="Burns B.P."/>
        </authorList>
    </citation>
    <scope>NUCLEOTIDE SEQUENCE</scope>
    <source>
        <strain evidence="9">Bin_327</strain>
    </source>
</reference>
<feature type="binding site" evidence="6">
    <location>
        <position position="53"/>
    </location>
    <ligand>
        <name>Fe cation</name>
        <dbReference type="ChEBI" id="CHEBI:24875"/>
        <label>1</label>
    </ligand>
</feature>
<name>A0A9D5K8U5_UNCW3</name>
<dbReference type="GO" id="GO:0008199">
    <property type="term" value="F:ferric iron binding"/>
    <property type="evidence" value="ECO:0007669"/>
    <property type="project" value="InterPro"/>
</dbReference>
<evidence type="ECO:0000256" key="2">
    <source>
        <dbReference type="ARBA" id="ARBA00022434"/>
    </source>
</evidence>
<evidence type="ECO:0000256" key="5">
    <source>
        <dbReference type="ARBA" id="ARBA00023004"/>
    </source>
</evidence>
<dbReference type="GO" id="GO:0008198">
    <property type="term" value="F:ferrous iron binding"/>
    <property type="evidence" value="ECO:0007669"/>
    <property type="project" value="TreeGrafter"/>
</dbReference>
<dbReference type="Proteomes" id="UP000630660">
    <property type="component" value="Unassembled WGS sequence"/>
</dbReference>
<dbReference type="SUPFAM" id="SSF47240">
    <property type="entry name" value="Ferritin-like"/>
    <property type="match status" value="1"/>
</dbReference>
<feature type="binding site" evidence="6">
    <location>
        <position position="17"/>
    </location>
    <ligand>
        <name>Fe cation</name>
        <dbReference type="ChEBI" id="CHEBI:24875"/>
        <label>1</label>
    </ligand>
</feature>
<protein>
    <recommendedName>
        <fullName evidence="7">Ferritin</fullName>
        <ecNumber evidence="7">1.16.3.2</ecNumber>
    </recommendedName>
</protein>
<dbReference type="InterPro" id="IPR008331">
    <property type="entry name" value="Ferritin_DPS_dom"/>
</dbReference>
<dbReference type="GO" id="GO:0006826">
    <property type="term" value="P:iron ion transport"/>
    <property type="evidence" value="ECO:0007669"/>
    <property type="project" value="InterPro"/>
</dbReference>
<dbReference type="CDD" id="cd01055">
    <property type="entry name" value="Nonheme_Ferritin"/>
    <property type="match status" value="1"/>
</dbReference>
<dbReference type="PANTHER" id="PTHR11431">
    <property type="entry name" value="FERRITIN"/>
    <property type="match status" value="1"/>
</dbReference>
<evidence type="ECO:0000259" key="8">
    <source>
        <dbReference type="PROSITE" id="PS50905"/>
    </source>
</evidence>
<proteinExistence type="inferred from homology"/>
<accession>A0A9D5K8U5</accession>
<keyword evidence="5 6" id="KW-0408">Iron</keyword>
<comment type="function">
    <text evidence="7">Iron-storage protein.</text>
</comment>
<dbReference type="InterPro" id="IPR001519">
    <property type="entry name" value="Ferritin"/>
</dbReference>
<feature type="binding site" evidence="6">
    <location>
        <position position="50"/>
    </location>
    <ligand>
        <name>Fe cation</name>
        <dbReference type="ChEBI" id="CHEBI:24875"/>
        <label>1</label>
    </ligand>
</feature>
<evidence type="ECO:0000256" key="6">
    <source>
        <dbReference type="PIRSR" id="PIRSR601519-1"/>
    </source>
</evidence>
<dbReference type="Pfam" id="PF00210">
    <property type="entry name" value="Ferritin"/>
    <property type="match status" value="1"/>
</dbReference>
<dbReference type="GO" id="GO:0006879">
    <property type="term" value="P:intracellular iron ion homeostasis"/>
    <property type="evidence" value="ECO:0007669"/>
    <property type="project" value="UniProtKB-KW"/>
</dbReference>
<feature type="binding site" evidence="6">
    <location>
        <position position="94"/>
    </location>
    <ligand>
        <name>Fe cation</name>
        <dbReference type="ChEBI" id="CHEBI:24875"/>
        <label>1</label>
    </ligand>
</feature>
<comment type="caution">
    <text evidence="9">The sequence shown here is derived from an EMBL/GenBank/DDBJ whole genome shotgun (WGS) entry which is preliminary data.</text>
</comment>
<keyword evidence="3 6" id="KW-0479">Metal-binding</keyword>
<dbReference type="InterPro" id="IPR041719">
    <property type="entry name" value="Ferritin_prok"/>
</dbReference>
<dbReference type="EMBL" id="WJKJ01000150">
    <property type="protein sequence ID" value="MBD3364477.1"/>
    <property type="molecule type" value="Genomic_DNA"/>
</dbReference>
<comment type="catalytic activity">
    <reaction evidence="7">
        <text>4 Fe(2+) + O2 + 6 H2O = 4 iron(III) oxide-hydroxide + 12 H(+)</text>
        <dbReference type="Rhea" id="RHEA:11972"/>
        <dbReference type="ChEBI" id="CHEBI:15377"/>
        <dbReference type="ChEBI" id="CHEBI:15378"/>
        <dbReference type="ChEBI" id="CHEBI:15379"/>
        <dbReference type="ChEBI" id="CHEBI:29033"/>
        <dbReference type="ChEBI" id="CHEBI:78619"/>
        <dbReference type="EC" id="1.16.3.2"/>
    </reaction>
</comment>
<organism evidence="9 10">
    <name type="scientific">candidate division WOR-3 bacterium</name>
    <dbReference type="NCBI Taxonomy" id="2052148"/>
    <lineage>
        <taxon>Bacteria</taxon>
        <taxon>Bacteria division WOR-3</taxon>
    </lineage>
</organism>
<evidence type="ECO:0000256" key="1">
    <source>
        <dbReference type="ARBA" id="ARBA00006950"/>
    </source>
</evidence>
<dbReference type="Gene3D" id="1.20.1260.10">
    <property type="match status" value="1"/>
</dbReference>
<dbReference type="InterPro" id="IPR009040">
    <property type="entry name" value="Ferritin-like_diiron"/>
</dbReference>
<dbReference type="PROSITE" id="PS50905">
    <property type="entry name" value="FERRITIN_LIKE"/>
    <property type="match status" value="1"/>
</dbReference>
<sequence>MISKKMQNGLNKQLNAELYAAYLYFAISAWFEGENLEGFAAWMKSQALEETSHAMRFYKHILERGGEVELFEVKKPEAKISTPLEAFQAAYEHEKKVTQMINDLVDLAEAEKDNAAIYGLLNWFVSEQIEEEDQTLKVVEKLKMIADSKQGIFMLDRELGARPLPASQTIVNPGSGED</sequence>
<dbReference type="GO" id="GO:0004322">
    <property type="term" value="F:ferroxidase activity"/>
    <property type="evidence" value="ECO:0007669"/>
    <property type="project" value="TreeGrafter"/>
</dbReference>
<dbReference type="InterPro" id="IPR012347">
    <property type="entry name" value="Ferritin-like"/>
</dbReference>
<feature type="domain" description="Ferritin-like diiron" evidence="8">
    <location>
        <begin position="1"/>
        <end position="146"/>
    </location>
</feature>
<dbReference type="PANTHER" id="PTHR11431:SF127">
    <property type="entry name" value="BACTERIAL NON-HEME FERRITIN"/>
    <property type="match status" value="1"/>
</dbReference>